<dbReference type="InterPro" id="IPR004809">
    <property type="entry name" value="Gln_synth_I"/>
</dbReference>
<dbReference type="PANTHER" id="PTHR43785:SF12">
    <property type="entry name" value="TYPE-1 GLUTAMINE SYNTHETASE 2"/>
    <property type="match status" value="1"/>
</dbReference>
<evidence type="ECO:0000256" key="6">
    <source>
        <dbReference type="ARBA" id="ARBA00022490"/>
    </source>
</evidence>
<dbReference type="SMART" id="SM01230">
    <property type="entry name" value="Gln-synt_C"/>
    <property type="match status" value="1"/>
</dbReference>
<dbReference type="RefSeq" id="WP_262095401.1">
    <property type="nucleotide sequence ID" value="NZ_JAOEGN010000001.1"/>
</dbReference>
<keyword evidence="6" id="KW-0963">Cytoplasm</keyword>
<dbReference type="InterPro" id="IPR027302">
    <property type="entry name" value="Gln_synth_N_conserv_site"/>
</dbReference>
<evidence type="ECO:0000313" key="18">
    <source>
        <dbReference type="EMBL" id="MCU0104187.1"/>
    </source>
</evidence>
<keyword evidence="8" id="KW-0479">Metal-binding</keyword>
<evidence type="ECO:0000256" key="15">
    <source>
        <dbReference type="RuleBase" id="RU004356"/>
    </source>
</evidence>
<evidence type="ECO:0000256" key="3">
    <source>
        <dbReference type="ARBA" id="ARBA00009897"/>
    </source>
</evidence>
<dbReference type="InterPro" id="IPR014746">
    <property type="entry name" value="Gln_synth/guanido_kin_cat_dom"/>
</dbReference>
<dbReference type="SUPFAM" id="SSF54368">
    <property type="entry name" value="Glutamine synthetase, N-terminal domain"/>
    <property type="match status" value="1"/>
</dbReference>
<accession>A0ABT2PTC2</accession>
<evidence type="ECO:0000256" key="2">
    <source>
        <dbReference type="ARBA" id="ARBA00004496"/>
    </source>
</evidence>
<comment type="similarity">
    <text evidence="3 13 14">Belongs to the glutamine synthetase family.</text>
</comment>
<evidence type="ECO:0000256" key="11">
    <source>
        <dbReference type="ARBA" id="ARBA00022842"/>
    </source>
</evidence>
<evidence type="ECO:0000256" key="12">
    <source>
        <dbReference type="ARBA" id="ARBA00049436"/>
    </source>
</evidence>
<gene>
    <name evidence="18" type="primary">glnA</name>
    <name evidence="18" type="ORF">N7603_00735</name>
</gene>
<dbReference type="PROSITE" id="PS51987">
    <property type="entry name" value="GS_CATALYTIC"/>
    <property type="match status" value="1"/>
</dbReference>
<comment type="subcellular location">
    <subcellularLocation>
        <location evidence="2">Cytoplasm</location>
    </subcellularLocation>
</comment>
<dbReference type="PROSITE" id="PS51986">
    <property type="entry name" value="GS_BETA_GRASP"/>
    <property type="match status" value="1"/>
</dbReference>
<evidence type="ECO:0000256" key="13">
    <source>
        <dbReference type="PROSITE-ProRule" id="PRU01330"/>
    </source>
</evidence>
<evidence type="ECO:0000256" key="7">
    <source>
        <dbReference type="ARBA" id="ARBA00022598"/>
    </source>
</evidence>
<dbReference type="SUPFAM" id="SSF55931">
    <property type="entry name" value="Glutamine synthetase/guanido kinase"/>
    <property type="match status" value="1"/>
</dbReference>
<dbReference type="InterPro" id="IPR036651">
    <property type="entry name" value="Gln_synt_N_sf"/>
</dbReference>
<evidence type="ECO:0000256" key="8">
    <source>
        <dbReference type="ARBA" id="ARBA00022723"/>
    </source>
</evidence>
<evidence type="ECO:0000256" key="14">
    <source>
        <dbReference type="RuleBase" id="RU000384"/>
    </source>
</evidence>
<dbReference type="Proteomes" id="UP001209076">
    <property type="component" value="Unassembled WGS sequence"/>
</dbReference>
<keyword evidence="9 15" id="KW-0547">Nucleotide-binding</keyword>
<keyword evidence="7 15" id="KW-0436">Ligase</keyword>
<keyword evidence="11" id="KW-0460">Magnesium</keyword>
<dbReference type="EC" id="6.3.1.2" evidence="4 15"/>
<dbReference type="NCBIfam" id="TIGR00653">
    <property type="entry name" value="GlnA"/>
    <property type="match status" value="1"/>
</dbReference>
<dbReference type="InterPro" id="IPR027303">
    <property type="entry name" value="Gln_synth_gly_rich_site"/>
</dbReference>
<feature type="domain" description="GS beta-grasp" evidence="16">
    <location>
        <begin position="14"/>
        <end position="100"/>
    </location>
</feature>
<reference evidence="19" key="1">
    <citation type="submission" date="2023-07" db="EMBL/GenBank/DDBJ databases">
        <title>Novel Mycoplasma species identified in domestic and wild animals.</title>
        <authorList>
            <person name="Volokhov D.V."/>
            <person name="Furtak V.A."/>
            <person name="Zagorodnyaya T.A."/>
        </authorList>
    </citation>
    <scope>NUCLEOTIDE SEQUENCE [LARGE SCALE GENOMIC DNA]</scope>
    <source>
        <strain evidence="19">92-19</strain>
    </source>
</reference>
<dbReference type="Pfam" id="PF00120">
    <property type="entry name" value="Gln-synt_C"/>
    <property type="match status" value="1"/>
</dbReference>
<organism evidence="18 19">
    <name type="scientific">Paracholeplasma vituli</name>
    <dbReference type="NCBI Taxonomy" id="69473"/>
    <lineage>
        <taxon>Bacteria</taxon>
        <taxon>Bacillati</taxon>
        <taxon>Mycoplasmatota</taxon>
        <taxon>Mollicutes</taxon>
        <taxon>Acholeplasmatales</taxon>
        <taxon>Acholeplasmataceae</taxon>
        <taxon>Paracholeplasma</taxon>
    </lineage>
</organism>
<comment type="cofactor">
    <cofactor evidence="1">
        <name>Mg(2+)</name>
        <dbReference type="ChEBI" id="CHEBI:18420"/>
    </cofactor>
</comment>
<dbReference type="PROSITE" id="PS00181">
    <property type="entry name" value="GLNA_ATP"/>
    <property type="match status" value="1"/>
</dbReference>
<dbReference type="PANTHER" id="PTHR43785">
    <property type="entry name" value="GAMMA-GLUTAMYLPUTRESCINE SYNTHETASE"/>
    <property type="match status" value="1"/>
</dbReference>
<keyword evidence="19" id="KW-1185">Reference proteome</keyword>
<name>A0ABT2PTC2_9MOLU</name>
<evidence type="ECO:0000313" key="19">
    <source>
        <dbReference type="Proteomes" id="UP001209076"/>
    </source>
</evidence>
<protein>
    <recommendedName>
        <fullName evidence="5 15">Glutamine synthetase</fullName>
        <ecNumber evidence="4 15">6.3.1.2</ecNumber>
    </recommendedName>
</protein>
<dbReference type="Gene3D" id="3.10.20.70">
    <property type="entry name" value="Glutamine synthetase, N-terminal domain"/>
    <property type="match status" value="1"/>
</dbReference>
<comment type="catalytic activity">
    <reaction evidence="12 15">
        <text>L-glutamate + NH4(+) + ATP = L-glutamine + ADP + phosphate + H(+)</text>
        <dbReference type="Rhea" id="RHEA:16169"/>
        <dbReference type="ChEBI" id="CHEBI:15378"/>
        <dbReference type="ChEBI" id="CHEBI:28938"/>
        <dbReference type="ChEBI" id="CHEBI:29985"/>
        <dbReference type="ChEBI" id="CHEBI:30616"/>
        <dbReference type="ChEBI" id="CHEBI:43474"/>
        <dbReference type="ChEBI" id="CHEBI:58359"/>
        <dbReference type="ChEBI" id="CHEBI:456216"/>
        <dbReference type="EC" id="6.3.1.2"/>
    </reaction>
</comment>
<keyword evidence="10 15" id="KW-0067">ATP-binding</keyword>
<evidence type="ECO:0000256" key="10">
    <source>
        <dbReference type="ARBA" id="ARBA00022840"/>
    </source>
</evidence>
<dbReference type="Gene3D" id="3.30.590.10">
    <property type="entry name" value="Glutamine synthetase/guanido kinase, catalytic domain"/>
    <property type="match status" value="1"/>
</dbReference>
<dbReference type="Pfam" id="PF03951">
    <property type="entry name" value="Gln-synt_N"/>
    <property type="match status" value="1"/>
</dbReference>
<evidence type="ECO:0000256" key="5">
    <source>
        <dbReference type="ARBA" id="ARBA00021364"/>
    </source>
</evidence>
<dbReference type="EMBL" id="JAOEGN010000001">
    <property type="protein sequence ID" value="MCU0104187.1"/>
    <property type="molecule type" value="Genomic_DNA"/>
</dbReference>
<evidence type="ECO:0000259" key="17">
    <source>
        <dbReference type="PROSITE" id="PS51987"/>
    </source>
</evidence>
<sequence>MYTREDILKLAKDNDVRYVRLQFTDMLGTVKNVEIPVTNLHKALDNDVMFDGSSIKGFVRIDEADMYLYPDLNTWLVLEWEKPPFGKVARLICDVYKSDRTPYEADPRFVLKKNLAELKKLGFDKFNVGVEPEFFLFRLDSNGRPTMEFSDMGGYFDLSPIDGSEDVRRDIVLELQKMGFEMEVSHHEVAYGQHEINFHFDNALEACDNIQTFKVLVKNVARRHGYHATFMPKPVQGINGSGMHSNLSISDKAGNNVFYDKDSVNGLSKTALHFIAGVMKHAQSFGLICNPIVNSYKRLVPGYEAPVYIAWSDSNRSTMIRIPAARGKGQRIEVRSVDPSANPYLAMSVLLAAGLDGIRNEITALNPLKKNLFKMSDAERRRMGIKNLPENLKEAIDFFVDSPLMKESLGDELFEKFLEAKVREWDEYKARITPYELEKYLPII</sequence>
<evidence type="ECO:0000256" key="4">
    <source>
        <dbReference type="ARBA" id="ARBA00012937"/>
    </source>
</evidence>
<evidence type="ECO:0000256" key="9">
    <source>
        <dbReference type="ARBA" id="ARBA00022741"/>
    </source>
</evidence>
<proteinExistence type="inferred from homology"/>
<comment type="caution">
    <text evidence="18">The sequence shown here is derived from an EMBL/GenBank/DDBJ whole genome shotgun (WGS) entry which is preliminary data.</text>
</comment>
<dbReference type="GO" id="GO:0004356">
    <property type="term" value="F:glutamine synthetase activity"/>
    <property type="evidence" value="ECO:0007669"/>
    <property type="project" value="UniProtKB-EC"/>
</dbReference>
<evidence type="ECO:0000256" key="1">
    <source>
        <dbReference type="ARBA" id="ARBA00001946"/>
    </source>
</evidence>
<evidence type="ECO:0000259" key="16">
    <source>
        <dbReference type="PROSITE" id="PS51986"/>
    </source>
</evidence>
<feature type="domain" description="GS catalytic" evidence="17">
    <location>
        <begin position="107"/>
        <end position="444"/>
    </location>
</feature>
<dbReference type="InterPro" id="IPR008147">
    <property type="entry name" value="Gln_synt_N"/>
</dbReference>
<dbReference type="PROSITE" id="PS00180">
    <property type="entry name" value="GLNA_1"/>
    <property type="match status" value="1"/>
</dbReference>
<dbReference type="InterPro" id="IPR008146">
    <property type="entry name" value="Gln_synth_cat_dom"/>
</dbReference>